<comment type="pathway">
    <text evidence="2 11 14">Carbohydrate degradation; pentose phosphate pathway; D-ribulose 5-phosphate from D-glucose 6-phosphate (oxidative stage): step 3/3.</text>
</comment>
<comment type="catalytic activity">
    <reaction evidence="10 11 14">
        <text>6-phospho-D-gluconate + NADP(+) = D-ribulose 5-phosphate + CO2 + NADPH</text>
        <dbReference type="Rhea" id="RHEA:10116"/>
        <dbReference type="ChEBI" id="CHEBI:16526"/>
        <dbReference type="ChEBI" id="CHEBI:57783"/>
        <dbReference type="ChEBI" id="CHEBI:58121"/>
        <dbReference type="ChEBI" id="CHEBI:58349"/>
        <dbReference type="ChEBI" id="CHEBI:58759"/>
        <dbReference type="EC" id="1.1.1.44"/>
    </reaction>
</comment>
<keyword evidence="9 11" id="KW-0570">Pentose shunt</keyword>
<feature type="binding site" evidence="13">
    <location>
        <position position="467"/>
    </location>
    <ligand>
        <name>substrate</name>
        <note>ligand shared between dimeric partners</note>
    </ligand>
</feature>
<evidence type="ECO:0000313" key="17">
    <source>
        <dbReference type="Proteomes" id="UP001155586"/>
    </source>
</evidence>
<dbReference type="GO" id="GO:0019521">
    <property type="term" value="P:D-gluconate metabolic process"/>
    <property type="evidence" value="ECO:0007669"/>
    <property type="project" value="UniProtKB-KW"/>
</dbReference>
<dbReference type="Proteomes" id="UP001155586">
    <property type="component" value="Unassembled WGS sequence"/>
</dbReference>
<feature type="binding site" description="in other chain" evidence="13">
    <location>
        <begin position="206"/>
        <end position="207"/>
    </location>
    <ligand>
        <name>substrate</name>
        <note>ligand shared between dimeric partners</note>
    </ligand>
</feature>
<feature type="binding site" description="in other chain" evidence="13">
    <location>
        <begin position="138"/>
        <end position="140"/>
    </location>
    <ligand>
        <name>substrate</name>
        <note>ligand shared between dimeric partners</note>
    </ligand>
</feature>
<comment type="caution">
    <text evidence="16">The sequence shown here is derived from an EMBL/GenBank/DDBJ whole genome shotgun (WGS) entry which is preliminary data.</text>
</comment>
<feature type="binding site" description="in other chain" evidence="13">
    <location>
        <position position="308"/>
    </location>
    <ligand>
        <name>substrate</name>
        <note>ligand shared between dimeric partners</note>
    </ligand>
</feature>
<feature type="binding site" description="in other chain" evidence="13">
    <location>
        <position position="281"/>
    </location>
    <ligand>
        <name>substrate</name>
        <note>ligand shared between dimeric partners</note>
    </ligand>
</feature>
<sequence length="500" mass="54327">MIMIRSNIALIGLGVMGKSLTLNLLDQGFNVTGFDISELHRERAKLEGIQVSTSAENKGQLNIVESLEALLASLEQPRVIALSVPAGNIVDSVIDELLSAGLETDDIVIDTGNSLWTDTEARAQRYQGKLRFISTAVSGGEVGARTGPALMASGEQSAWQFVEPMWTAIAAKVDTSGTPVGQFEQGEPCAAYLGPAGAGHYVKMVHNGIEYADMQLICEAYHFMSVVLGMPANKIGQVFVKWNQGALNSYLMEISADILQTPDPVTNKPFVEIVLDKAGQKGTGLWTAVNSLQTGAPAPTIAQAVFARAQSSQKNTRLKGSALFQSQRPAHSGLDKDEIISQLHDALYCSKLSVYAQGFDLLKATSKMEGWQLDFTTIANIWRAGCIIRAAFLQDIATTYQTVPDIENLLFAQSFKTSLSQYSTGWRHSVANAALNGVPMPGISSALNYFDSLTSAVLPANLLQAQRDYFGSHTYSRINAPEEEKYHLTWNLEQRDQVKQ</sequence>
<feature type="active site" description="Proton acceptor" evidence="12">
    <location>
        <position position="203"/>
    </location>
</feature>
<dbReference type="PROSITE" id="PS00461">
    <property type="entry name" value="6PGD"/>
    <property type="match status" value="1"/>
</dbReference>
<feature type="binding site" evidence="13">
    <location>
        <position position="473"/>
    </location>
    <ligand>
        <name>substrate</name>
        <note>ligand shared between dimeric partners</note>
    </ligand>
</feature>
<dbReference type="EC" id="1.1.1.44" evidence="5 11"/>
<dbReference type="RefSeq" id="WP_265687516.1">
    <property type="nucleotide sequence ID" value="NZ_JAKRRX010000045.1"/>
</dbReference>
<feature type="binding site" description="in other chain" evidence="13">
    <location>
        <position position="113"/>
    </location>
    <ligand>
        <name>substrate</name>
        <note>ligand shared between dimeric partners</note>
    </ligand>
</feature>
<dbReference type="GO" id="GO:0050661">
    <property type="term" value="F:NADP binding"/>
    <property type="evidence" value="ECO:0007669"/>
    <property type="project" value="InterPro"/>
</dbReference>
<dbReference type="NCBIfam" id="NF006765">
    <property type="entry name" value="PRK09287.1"/>
    <property type="match status" value="1"/>
</dbReference>
<evidence type="ECO:0000256" key="6">
    <source>
        <dbReference type="ARBA" id="ARBA00018193"/>
    </source>
</evidence>
<evidence type="ECO:0000256" key="2">
    <source>
        <dbReference type="ARBA" id="ARBA00004874"/>
    </source>
</evidence>
<keyword evidence="11 14" id="KW-0521">NADP</keyword>
<dbReference type="PIRSF" id="PIRSF000109">
    <property type="entry name" value="6PGD"/>
    <property type="match status" value="1"/>
</dbReference>
<dbReference type="SUPFAM" id="SSF51735">
    <property type="entry name" value="NAD(P)-binding Rossmann-fold domains"/>
    <property type="match status" value="1"/>
</dbReference>
<evidence type="ECO:0000256" key="3">
    <source>
        <dbReference type="ARBA" id="ARBA00008419"/>
    </source>
</evidence>
<dbReference type="Pfam" id="PF03446">
    <property type="entry name" value="NAD_binding_2"/>
    <property type="match status" value="1"/>
</dbReference>
<reference evidence="16" key="1">
    <citation type="submission" date="2022-02" db="EMBL/GenBank/DDBJ databases">
        <title>Vibrio sp. nov., a new bacterium isolated from Bohai sea, China.</title>
        <authorList>
            <person name="Yuan Y."/>
        </authorList>
    </citation>
    <scope>NUCLEOTIDE SEQUENCE</scope>
    <source>
        <strain evidence="16">DBSS07</strain>
    </source>
</reference>
<dbReference type="PANTHER" id="PTHR11811">
    <property type="entry name" value="6-PHOSPHOGLUCONATE DEHYDROGENASE"/>
    <property type="match status" value="1"/>
</dbReference>
<comment type="function">
    <text evidence="1 11">Catalyzes the oxidative decarboxylation of 6-phosphogluconate to ribulose 5-phosphate and CO(2), with concomitant reduction of NADP to NADPH.</text>
</comment>
<dbReference type="EMBL" id="JAKRRX010000045">
    <property type="protein sequence ID" value="MCW8334095.1"/>
    <property type="molecule type" value="Genomic_DNA"/>
</dbReference>
<dbReference type="InterPro" id="IPR008927">
    <property type="entry name" value="6-PGluconate_DH-like_C_sf"/>
</dbReference>
<evidence type="ECO:0000256" key="8">
    <source>
        <dbReference type="ARBA" id="ARBA00023064"/>
    </source>
</evidence>
<dbReference type="PRINTS" id="PR00076">
    <property type="entry name" value="6PGDHDRGNASE"/>
</dbReference>
<evidence type="ECO:0000256" key="13">
    <source>
        <dbReference type="PIRSR" id="PIRSR000109-2"/>
    </source>
</evidence>
<feature type="domain" description="6-phosphogluconate dehydrogenase C-terminal" evidence="15">
    <location>
        <begin position="199"/>
        <end position="491"/>
    </location>
</feature>
<proteinExistence type="inferred from homology"/>
<accession>A0A9X3CEC0</accession>
<dbReference type="Gene3D" id="1.10.1040.10">
    <property type="entry name" value="N-(1-d-carboxylethyl)-l-norvaline Dehydrogenase, domain 2"/>
    <property type="match status" value="1"/>
</dbReference>
<dbReference type="InterPro" id="IPR036291">
    <property type="entry name" value="NAD(P)-bd_dom_sf"/>
</dbReference>
<dbReference type="Gene3D" id="3.40.50.720">
    <property type="entry name" value="NAD(P)-binding Rossmann-like Domain"/>
    <property type="match status" value="1"/>
</dbReference>
<name>A0A9X3CEC0_9VIBR</name>
<dbReference type="Pfam" id="PF00393">
    <property type="entry name" value="6PGD"/>
    <property type="match status" value="1"/>
</dbReference>
<dbReference type="InterPro" id="IPR006113">
    <property type="entry name" value="6PGDH_Gnd/GntZ"/>
</dbReference>
<protein>
    <recommendedName>
        <fullName evidence="6 11">6-phosphogluconate dehydrogenase, decarboxylating</fullName>
        <ecNumber evidence="5 11">1.1.1.44</ecNumber>
    </recommendedName>
</protein>
<dbReference type="InterPro" id="IPR006183">
    <property type="entry name" value="Pgluconate_DH"/>
</dbReference>
<dbReference type="SMART" id="SM01350">
    <property type="entry name" value="6PGD"/>
    <property type="match status" value="1"/>
</dbReference>
<keyword evidence="8 14" id="KW-0311">Gluconate utilization</keyword>
<dbReference type="GO" id="GO:0006098">
    <property type="term" value="P:pentose-phosphate shunt"/>
    <property type="evidence" value="ECO:0007669"/>
    <property type="project" value="UniProtKB-KW"/>
</dbReference>
<gene>
    <name evidence="16" type="primary">gndA</name>
    <name evidence="16" type="ORF">MD483_09695</name>
</gene>
<keyword evidence="17" id="KW-1185">Reference proteome</keyword>
<evidence type="ECO:0000313" key="16">
    <source>
        <dbReference type="EMBL" id="MCW8334095.1"/>
    </source>
</evidence>
<dbReference type="InterPro" id="IPR013328">
    <property type="entry name" value="6PGD_dom2"/>
</dbReference>
<evidence type="ECO:0000256" key="5">
    <source>
        <dbReference type="ARBA" id="ARBA00013011"/>
    </source>
</evidence>
<dbReference type="InterPro" id="IPR006115">
    <property type="entry name" value="6PGDH_NADP-bd"/>
</dbReference>
<dbReference type="FunFam" id="1.10.1040.10:FF:000002">
    <property type="entry name" value="6-phosphogluconate dehydrogenase, decarboxylating"/>
    <property type="match status" value="1"/>
</dbReference>
<dbReference type="NCBIfam" id="TIGR00873">
    <property type="entry name" value="gnd"/>
    <property type="match status" value="1"/>
</dbReference>
<dbReference type="SUPFAM" id="SSF48179">
    <property type="entry name" value="6-phosphogluconate dehydrogenase C-terminal domain-like"/>
    <property type="match status" value="1"/>
</dbReference>
<evidence type="ECO:0000256" key="7">
    <source>
        <dbReference type="ARBA" id="ARBA00023002"/>
    </source>
</evidence>
<dbReference type="Gene3D" id="1.20.5.320">
    <property type="entry name" value="6-Phosphogluconate Dehydrogenase, domain 3"/>
    <property type="match status" value="1"/>
</dbReference>
<evidence type="ECO:0000256" key="1">
    <source>
        <dbReference type="ARBA" id="ARBA00002526"/>
    </source>
</evidence>
<feature type="active site" description="Proton donor" evidence="12">
    <location>
        <position position="210"/>
    </location>
</feature>
<keyword evidence="7 11" id="KW-0560">Oxidoreductase</keyword>
<dbReference type="GO" id="GO:0004616">
    <property type="term" value="F:phosphogluconate dehydrogenase (decarboxylating) activity"/>
    <property type="evidence" value="ECO:0007669"/>
    <property type="project" value="UniProtKB-EC"/>
</dbReference>
<evidence type="ECO:0000256" key="14">
    <source>
        <dbReference type="RuleBase" id="RU000485"/>
    </source>
</evidence>
<dbReference type="InterPro" id="IPR006184">
    <property type="entry name" value="6PGdom_BS"/>
</dbReference>
<comment type="subunit">
    <text evidence="4 11">Homodimer.</text>
</comment>
<feature type="binding site" description="in other chain" evidence="13">
    <location>
        <position position="211"/>
    </location>
    <ligand>
        <name>substrate</name>
        <note>ligand shared between dimeric partners</note>
    </ligand>
</feature>
<evidence type="ECO:0000256" key="10">
    <source>
        <dbReference type="ARBA" id="ARBA00048640"/>
    </source>
</evidence>
<organism evidence="16 17">
    <name type="scientific">Vibrio paucivorans</name>
    <dbReference type="NCBI Taxonomy" id="2829489"/>
    <lineage>
        <taxon>Bacteria</taxon>
        <taxon>Pseudomonadati</taxon>
        <taxon>Pseudomonadota</taxon>
        <taxon>Gammaproteobacteria</taxon>
        <taxon>Vibrionales</taxon>
        <taxon>Vibrionaceae</taxon>
        <taxon>Vibrio</taxon>
    </lineage>
</organism>
<evidence type="ECO:0000256" key="9">
    <source>
        <dbReference type="ARBA" id="ARBA00023126"/>
    </source>
</evidence>
<evidence type="ECO:0000256" key="4">
    <source>
        <dbReference type="ARBA" id="ARBA00011738"/>
    </source>
</evidence>
<dbReference type="InterPro" id="IPR006114">
    <property type="entry name" value="6PGDH_C"/>
</dbReference>
<comment type="similarity">
    <text evidence="3 11 14">Belongs to the 6-phosphogluconate dehydrogenase family.</text>
</comment>
<dbReference type="AlphaFoldDB" id="A0A9X3CEC0"/>
<evidence type="ECO:0000259" key="15">
    <source>
        <dbReference type="SMART" id="SM01350"/>
    </source>
</evidence>
<evidence type="ECO:0000256" key="12">
    <source>
        <dbReference type="PIRSR" id="PIRSR000109-1"/>
    </source>
</evidence>
<evidence type="ECO:0000256" key="11">
    <source>
        <dbReference type="PIRNR" id="PIRNR000109"/>
    </source>
</evidence>